<name>A0A3P7FU21_WUCBA</name>
<dbReference type="EMBL" id="UYWW01005061">
    <property type="protein sequence ID" value="VDM13912.1"/>
    <property type="molecule type" value="Genomic_DNA"/>
</dbReference>
<dbReference type="InParanoid" id="A0A3P7FU21"/>
<sequence>MESFNFYIHYAYTYTYIVKYLSLLQLIYASRRVMADRYSIVLHLTFCGNAVLAMITDMQLGVMANALGIAMLLQLVVSQSMVHAGTSFTFPPSGGRGGRFPGSGYISPGARSITSNGHDLIICTRIAL</sequence>
<feature type="transmembrane region" description="Helical" evidence="1">
    <location>
        <begin position="6"/>
        <end position="28"/>
    </location>
</feature>
<dbReference type="OrthoDB" id="2124077at2759"/>
<evidence type="ECO:0000256" key="1">
    <source>
        <dbReference type="SAM" id="Phobius"/>
    </source>
</evidence>
<accession>A0A3P7FU21</accession>
<dbReference type="AlphaFoldDB" id="A0A3P7FU21"/>
<organism evidence="2 3">
    <name type="scientific">Wuchereria bancrofti</name>
    <dbReference type="NCBI Taxonomy" id="6293"/>
    <lineage>
        <taxon>Eukaryota</taxon>
        <taxon>Metazoa</taxon>
        <taxon>Ecdysozoa</taxon>
        <taxon>Nematoda</taxon>
        <taxon>Chromadorea</taxon>
        <taxon>Rhabditida</taxon>
        <taxon>Spirurina</taxon>
        <taxon>Spiruromorpha</taxon>
        <taxon>Filarioidea</taxon>
        <taxon>Onchocercidae</taxon>
        <taxon>Wuchereria</taxon>
    </lineage>
</organism>
<evidence type="ECO:0000313" key="3">
    <source>
        <dbReference type="Proteomes" id="UP000270924"/>
    </source>
</evidence>
<evidence type="ECO:0000313" key="2">
    <source>
        <dbReference type="EMBL" id="VDM13912.1"/>
    </source>
</evidence>
<dbReference type="Proteomes" id="UP000270924">
    <property type="component" value="Unassembled WGS sequence"/>
</dbReference>
<proteinExistence type="predicted"/>
<gene>
    <name evidence="2" type="ORF">WBA_LOCUS7298</name>
</gene>
<keyword evidence="1" id="KW-0812">Transmembrane</keyword>
<keyword evidence="1" id="KW-1133">Transmembrane helix</keyword>
<reference evidence="2 3" key="1">
    <citation type="submission" date="2018-11" db="EMBL/GenBank/DDBJ databases">
        <authorList>
            <consortium name="Pathogen Informatics"/>
        </authorList>
    </citation>
    <scope>NUCLEOTIDE SEQUENCE [LARGE SCALE GENOMIC DNA]</scope>
</reference>
<feature type="non-terminal residue" evidence="2">
    <location>
        <position position="128"/>
    </location>
</feature>
<protein>
    <submittedName>
        <fullName evidence="2">Uncharacterized protein</fullName>
    </submittedName>
</protein>
<keyword evidence="3" id="KW-1185">Reference proteome</keyword>
<feature type="transmembrane region" description="Helical" evidence="1">
    <location>
        <begin position="40"/>
        <end position="56"/>
    </location>
</feature>
<keyword evidence="1" id="KW-0472">Membrane</keyword>